<dbReference type="AlphaFoldDB" id="A0A2P7MSA4"/>
<feature type="compositionally biased region" description="Low complexity" evidence="1">
    <location>
        <begin position="108"/>
        <end position="126"/>
    </location>
</feature>
<evidence type="ECO:0000313" key="2">
    <source>
        <dbReference type="EMBL" id="PSJ04124.1"/>
    </source>
</evidence>
<feature type="region of interest" description="Disordered" evidence="1">
    <location>
        <begin position="80"/>
        <end position="149"/>
    </location>
</feature>
<reference evidence="2 3" key="1">
    <citation type="journal article" date="2018" name="Environ. Microbiol.">
        <title>Ecological and genomic features of two widespread freshwater picocyanobacteria.</title>
        <authorList>
            <person name="Cabello-Yeves P.J."/>
            <person name="Picazo A."/>
            <person name="Camacho A."/>
            <person name="Callieri C."/>
            <person name="Rosselli R."/>
            <person name="Roda-Garcia J.J."/>
            <person name="Coutinho F.H."/>
            <person name="Rodriguez-Valera F."/>
        </authorList>
    </citation>
    <scope>NUCLEOTIDE SEQUENCE [LARGE SCALE GENOMIC DNA]</scope>
    <source>
        <strain evidence="2 3">Tous</strain>
    </source>
</reference>
<gene>
    <name evidence="2" type="ORF">C7K55_11450</name>
</gene>
<sequence>MAQVASVSAATPSQPRPRWQVPLLVGFCFGLGYGVTQRLLALQLPSLVRLGQGFEVRPFPGTSLESLRLRFGAENQDIRGDADLLQLEQQPDTAAPAASEAKPPQELPSPAAEPEAQAVPADAPSLDAPPPPDLPGADLPQSTPAARPQ</sequence>
<name>A0A2P7MSA4_9CYAN</name>
<protein>
    <submittedName>
        <fullName evidence="2">Uncharacterized protein</fullName>
    </submittedName>
</protein>
<evidence type="ECO:0000313" key="3">
    <source>
        <dbReference type="Proteomes" id="UP000243002"/>
    </source>
</evidence>
<evidence type="ECO:0000256" key="1">
    <source>
        <dbReference type="SAM" id="MobiDB-lite"/>
    </source>
</evidence>
<dbReference type="OrthoDB" id="555093at2"/>
<accession>A0A2P7MSA4</accession>
<dbReference type="RefSeq" id="WP_106632867.1">
    <property type="nucleotide sequence ID" value="NZ_PXXO01000015.1"/>
</dbReference>
<dbReference type="Proteomes" id="UP000243002">
    <property type="component" value="Unassembled WGS sequence"/>
</dbReference>
<keyword evidence="3" id="KW-1185">Reference proteome</keyword>
<organism evidence="2 3">
    <name type="scientific">Cyanobium usitatum str. Tous</name>
    <dbReference type="NCBI Taxonomy" id="2116684"/>
    <lineage>
        <taxon>Bacteria</taxon>
        <taxon>Bacillati</taxon>
        <taxon>Cyanobacteriota</taxon>
        <taxon>Cyanophyceae</taxon>
        <taxon>Synechococcales</taxon>
        <taxon>Prochlorococcaceae</taxon>
        <taxon>Cyanobium</taxon>
    </lineage>
</organism>
<proteinExistence type="predicted"/>
<dbReference type="EMBL" id="PXXO01000015">
    <property type="protein sequence ID" value="PSJ04124.1"/>
    <property type="molecule type" value="Genomic_DNA"/>
</dbReference>
<comment type="caution">
    <text evidence="2">The sequence shown here is derived from an EMBL/GenBank/DDBJ whole genome shotgun (WGS) entry which is preliminary data.</text>
</comment>